<keyword evidence="6 7" id="KW-0472">Membrane</keyword>
<keyword evidence="2" id="KW-0813">Transport</keyword>
<reference evidence="9 10" key="1">
    <citation type="submission" date="2019-07" db="EMBL/GenBank/DDBJ databases">
        <title>Bifidobacterium asteroides genomes.</title>
        <authorList>
            <person name="Zheng H."/>
        </authorList>
    </citation>
    <scope>NUCLEOTIDE SEQUENCE [LARGE SCALE GENOMIC DNA]</scope>
    <source>
        <strain evidence="9 10">W8102</strain>
    </source>
</reference>
<feature type="transmembrane region" description="Helical" evidence="7">
    <location>
        <begin position="104"/>
        <end position="125"/>
    </location>
</feature>
<sequence length="502" mass="54412">MWPDPSCRRVGPLCVVRTIGIHPLTATRQHRHPGRRSGQNEERFEKRIRWRWRPMRWLREFMELPVYLRAMLIVDLMCNFGIGLVMPIELLFATHSLGATMSEAALLVTISSAGSLISNPIIGWVSDRRSSWLAMHTAMIFSVIGPLIFTVAHDYRAAVAGAFVSGLGMGMQTSWASILTQISTREQHRIVYGINQAELNLGIGLGAAVGGLLAAGGQDFLYRIGFGGRALGFALLSLSLLVIERHWQLRRLTAELKAQAEREVVQESAGATQALKASQKDGTASMAVNGTFGGRTSSLTRVLASMALLTMGTFFMDLFGYSQFDAGLVTTLISDPHIPRWSLSVVDVVNTFSVVIMNIVLLPRLKDANHVRLLRTVPVFWAAAWVIIVLGLRLDSTPGALSVASLGITIFGLGEVMMGISQPVVAAELAGPSFSGRMFGLLNTAASLGYIVGPMFASYILAGHEVIPFLAMCAIGLVVLAVPWFLAIPSRQNTSQQSPAAL</sequence>
<feature type="transmembrane region" description="Helical" evidence="7">
    <location>
        <begin position="341"/>
        <end position="361"/>
    </location>
</feature>
<dbReference type="InterPro" id="IPR036259">
    <property type="entry name" value="MFS_trans_sf"/>
</dbReference>
<dbReference type="Proteomes" id="UP000316508">
    <property type="component" value="Unassembled WGS sequence"/>
</dbReference>
<evidence type="ECO:0000256" key="6">
    <source>
        <dbReference type="ARBA" id="ARBA00023136"/>
    </source>
</evidence>
<evidence type="ECO:0000256" key="2">
    <source>
        <dbReference type="ARBA" id="ARBA00022448"/>
    </source>
</evidence>
<accession>A0A556R241</accession>
<dbReference type="Pfam" id="PF07690">
    <property type="entry name" value="MFS_1"/>
    <property type="match status" value="1"/>
</dbReference>
<feature type="transmembrane region" description="Helical" evidence="7">
    <location>
        <begin position="158"/>
        <end position="178"/>
    </location>
</feature>
<evidence type="ECO:0000256" key="5">
    <source>
        <dbReference type="ARBA" id="ARBA00022989"/>
    </source>
</evidence>
<dbReference type="InterPro" id="IPR011701">
    <property type="entry name" value="MFS"/>
</dbReference>
<keyword evidence="10" id="KW-1185">Reference proteome</keyword>
<feature type="transmembrane region" description="Helical" evidence="7">
    <location>
        <begin position="66"/>
        <end position="92"/>
    </location>
</feature>
<feature type="transmembrane region" description="Helical" evidence="7">
    <location>
        <begin position="220"/>
        <end position="243"/>
    </location>
</feature>
<evidence type="ECO:0000313" key="10">
    <source>
        <dbReference type="Proteomes" id="UP000316508"/>
    </source>
</evidence>
<feature type="domain" description="Major facilitator superfamily (MFS) profile" evidence="8">
    <location>
        <begin position="67"/>
        <end position="491"/>
    </location>
</feature>
<protein>
    <submittedName>
        <fullName evidence="9">MFS transporter</fullName>
    </submittedName>
</protein>
<gene>
    <name evidence="9" type="ORF">FPK30_06305</name>
</gene>
<dbReference type="PANTHER" id="PTHR23517">
    <property type="entry name" value="RESISTANCE PROTEIN MDTM, PUTATIVE-RELATED-RELATED"/>
    <property type="match status" value="1"/>
</dbReference>
<dbReference type="InterPro" id="IPR050171">
    <property type="entry name" value="MFS_Transporters"/>
</dbReference>
<dbReference type="PROSITE" id="PS50850">
    <property type="entry name" value="MFS"/>
    <property type="match status" value="1"/>
</dbReference>
<evidence type="ECO:0000256" key="3">
    <source>
        <dbReference type="ARBA" id="ARBA00022475"/>
    </source>
</evidence>
<dbReference type="AlphaFoldDB" id="A0A556R241"/>
<evidence type="ECO:0000256" key="1">
    <source>
        <dbReference type="ARBA" id="ARBA00004651"/>
    </source>
</evidence>
<keyword evidence="5 7" id="KW-1133">Transmembrane helix</keyword>
<feature type="transmembrane region" description="Helical" evidence="7">
    <location>
        <begin position="190"/>
        <end position="214"/>
    </location>
</feature>
<feature type="transmembrane region" description="Helical" evidence="7">
    <location>
        <begin position="373"/>
        <end position="394"/>
    </location>
</feature>
<evidence type="ECO:0000256" key="7">
    <source>
        <dbReference type="SAM" id="Phobius"/>
    </source>
</evidence>
<organism evidence="9 10">
    <name type="scientific">Bifidobacterium apousia</name>
    <dbReference type="NCBI Taxonomy" id="2750996"/>
    <lineage>
        <taxon>Bacteria</taxon>
        <taxon>Bacillati</taxon>
        <taxon>Actinomycetota</taxon>
        <taxon>Actinomycetes</taxon>
        <taxon>Bifidobacteriales</taxon>
        <taxon>Bifidobacteriaceae</taxon>
        <taxon>Bifidobacterium</taxon>
    </lineage>
</organism>
<dbReference type="SUPFAM" id="SSF103473">
    <property type="entry name" value="MFS general substrate transporter"/>
    <property type="match status" value="1"/>
</dbReference>
<keyword evidence="3" id="KW-1003">Cell membrane</keyword>
<feature type="transmembrane region" description="Helical" evidence="7">
    <location>
        <begin position="441"/>
        <end position="461"/>
    </location>
</feature>
<dbReference type="Gene3D" id="1.20.1250.20">
    <property type="entry name" value="MFS general substrate transporter like domains"/>
    <property type="match status" value="1"/>
</dbReference>
<feature type="transmembrane region" description="Helical" evidence="7">
    <location>
        <begin position="400"/>
        <end position="420"/>
    </location>
</feature>
<dbReference type="GO" id="GO:0005886">
    <property type="term" value="C:plasma membrane"/>
    <property type="evidence" value="ECO:0007669"/>
    <property type="project" value="UniProtKB-SubCell"/>
</dbReference>
<proteinExistence type="predicted"/>
<evidence type="ECO:0000256" key="4">
    <source>
        <dbReference type="ARBA" id="ARBA00022692"/>
    </source>
</evidence>
<comment type="subcellular location">
    <subcellularLocation>
        <location evidence="1">Cell membrane</location>
        <topology evidence="1">Multi-pass membrane protein</topology>
    </subcellularLocation>
</comment>
<keyword evidence="4 7" id="KW-0812">Transmembrane</keyword>
<feature type="transmembrane region" description="Helical" evidence="7">
    <location>
        <begin position="132"/>
        <end position="152"/>
    </location>
</feature>
<dbReference type="GO" id="GO:0022857">
    <property type="term" value="F:transmembrane transporter activity"/>
    <property type="evidence" value="ECO:0007669"/>
    <property type="project" value="InterPro"/>
</dbReference>
<feature type="transmembrane region" description="Helical" evidence="7">
    <location>
        <begin position="302"/>
        <end position="321"/>
    </location>
</feature>
<dbReference type="InterPro" id="IPR020846">
    <property type="entry name" value="MFS_dom"/>
</dbReference>
<evidence type="ECO:0000259" key="8">
    <source>
        <dbReference type="PROSITE" id="PS50850"/>
    </source>
</evidence>
<name>A0A556R241_9BIFI</name>
<comment type="caution">
    <text evidence="9">The sequence shown here is derived from an EMBL/GenBank/DDBJ whole genome shotgun (WGS) entry which is preliminary data.</text>
</comment>
<evidence type="ECO:0000313" key="9">
    <source>
        <dbReference type="EMBL" id="TSJ82954.1"/>
    </source>
</evidence>
<dbReference type="EMBL" id="VMHK01000004">
    <property type="protein sequence ID" value="TSJ82954.1"/>
    <property type="molecule type" value="Genomic_DNA"/>
</dbReference>
<feature type="transmembrane region" description="Helical" evidence="7">
    <location>
        <begin position="467"/>
        <end position="488"/>
    </location>
</feature>